<evidence type="ECO:0000256" key="1">
    <source>
        <dbReference type="SAM" id="MobiDB-lite"/>
    </source>
</evidence>
<accession>A0A2P2QMN6</accession>
<reference evidence="2" key="1">
    <citation type="submission" date="2018-02" db="EMBL/GenBank/DDBJ databases">
        <title>Rhizophora mucronata_Transcriptome.</title>
        <authorList>
            <person name="Meera S.P."/>
            <person name="Sreeshan A."/>
            <person name="Augustine A."/>
        </authorList>
    </citation>
    <scope>NUCLEOTIDE SEQUENCE</scope>
    <source>
        <tissue evidence="2">Leaf</tissue>
    </source>
</reference>
<name>A0A2P2QMN6_RHIMU</name>
<organism evidence="2">
    <name type="scientific">Rhizophora mucronata</name>
    <name type="common">Asiatic mangrove</name>
    <dbReference type="NCBI Taxonomy" id="61149"/>
    <lineage>
        <taxon>Eukaryota</taxon>
        <taxon>Viridiplantae</taxon>
        <taxon>Streptophyta</taxon>
        <taxon>Embryophyta</taxon>
        <taxon>Tracheophyta</taxon>
        <taxon>Spermatophyta</taxon>
        <taxon>Magnoliopsida</taxon>
        <taxon>eudicotyledons</taxon>
        <taxon>Gunneridae</taxon>
        <taxon>Pentapetalae</taxon>
        <taxon>rosids</taxon>
        <taxon>fabids</taxon>
        <taxon>Malpighiales</taxon>
        <taxon>Rhizophoraceae</taxon>
        <taxon>Rhizophora</taxon>
    </lineage>
</organism>
<dbReference type="EMBL" id="GGEC01087795">
    <property type="protein sequence ID" value="MBX68279.1"/>
    <property type="molecule type" value="Transcribed_RNA"/>
</dbReference>
<feature type="compositionally biased region" description="Basic and acidic residues" evidence="1">
    <location>
        <begin position="36"/>
        <end position="45"/>
    </location>
</feature>
<evidence type="ECO:0000313" key="2">
    <source>
        <dbReference type="EMBL" id="MBX68279.1"/>
    </source>
</evidence>
<protein>
    <submittedName>
        <fullName evidence="2">Uncharacterized protein</fullName>
    </submittedName>
</protein>
<feature type="compositionally biased region" description="Basic residues" evidence="1">
    <location>
        <begin position="47"/>
        <end position="65"/>
    </location>
</feature>
<feature type="region of interest" description="Disordered" evidence="1">
    <location>
        <begin position="35"/>
        <end position="65"/>
    </location>
</feature>
<proteinExistence type="predicted"/>
<sequence length="65" mass="8129">MFRMHYQPVNNNKLQEISRIIAYQRKNFKNRQLQLKKKEEEESHPKLNIKKNQKKNRHKLNKENK</sequence>
<dbReference type="AlphaFoldDB" id="A0A2P2QMN6"/>